<comment type="similarity">
    <text evidence="2">Belongs to the GOSR1 family.</text>
</comment>
<proteinExistence type="inferred from homology"/>
<sequence length="232" mass="25752">MIEEEWESLRREARRLESSLEDKIQSYSRLAQRLNTDILYQDVESSPSLDNHEEQSLAVDIEHLLSALSDCNEKMNACVTAGSRTANSALLQRYREILFDYTTEFKNTSVAIQRKRESQELFRSARHGGGGSGGGAARDPAMEHLLRERNAIGGAMRASNSVIGQAFATRDELRAQGATLQGTSGTLAGITSNLPSIGRVVEAIQKKKYRDNMIVGGVIALLICFTLWYLFH</sequence>
<dbReference type="PANTHER" id="PTHR21094">
    <property type="entry name" value="GOS-28 SNARE- RELATED"/>
    <property type="match status" value="1"/>
</dbReference>
<gene>
    <name evidence="10" type="ORF">HAKA00212_LOCUS11391</name>
</gene>
<dbReference type="GO" id="GO:0005801">
    <property type="term" value="C:cis-Golgi network"/>
    <property type="evidence" value="ECO:0007669"/>
    <property type="project" value="InterPro"/>
</dbReference>
<keyword evidence="5" id="KW-0653">Protein transport</keyword>
<dbReference type="GO" id="GO:0006906">
    <property type="term" value="P:vesicle fusion"/>
    <property type="evidence" value="ECO:0007669"/>
    <property type="project" value="TreeGrafter"/>
</dbReference>
<keyword evidence="3" id="KW-0813">Transport</keyword>
<keyword evidence="4 9" id="KW-0812">Transmembrane</keyword>
<dbReference type="Pfam" id="PF12352">
    <property type="entry name" value="V-SNARE_C"/>
    <property type="match status" value="1"/>
</dbReference>
<evidence type="ECO:0000256" key="4">
    <source>
        <dbReference type="ARBA" id="ARBA00022692"/>
    </source>
</evidence>
<evidence type="ECO:0000256" key="3">
    <source>
        <dbReference type="ARBA" id="ARBA00022448"/>
    </source>
</evidence>
<evidence type="ECO:0000256" key="8">
    <source>
        <dbReference type="ARBA" id="ARBA00023136"/>
    </source>
</evidence>
<dbReference type="GO" id="GO:0015031">
    <property type="term" value="P:protein transport"/>
    <property type="evidence" value="ECO:0007669"/>
    <property type="project" value="UniProtKB-KW"/>
</dbReference>
<keyword evidence="7" id="KW-0333">Golgi apparatus</keyword>
<dbReference type="GO" id="GO:0005797">
    <property type="term" value="C:Golgi medial cisterna"/>
    <property type="evidence" value="ECO:0007669"/>
    <property type="project" value="TreeGrafter"/>
</dbReference>
<dbReference type="GO" id="GO:0031201">
    <property type="term" value="C:SNARE complex"/>
    <property type="evidence" value="ECO:0007669"/>
    <property type="project" value="TreeGrafter"/>
</dbReference>
<name>A0A6S9HNZ6_HETAK</name>
<dbReference type="GO" id="GO:0005484">
    <property type="term" value="F:SNAP receptor activity"/>
    <property type="evidence" value="ECO:0007669"/>
    <property type="project" value="TreeGrafter"/>
</dbReference>
<dbReference type="AlphaFoldDB" id="A0A6S9HNZ6"/>
<dbReference type="PANTHER" id="PTHR21094:SF2">
    <property type="entry name" value="GOLGI SNAP RECEPTOR COMPLEX MEMBER 1"/>
    <property type="match status" value="1"/>
</dbReference>
<evidence type="ECO:0000256" key="5">
    <source>
        <dbReference type="ARBA" id="ARBA00022927"/>
    </source>
</evidence>
<comment type="subcellular location">
    <subcellularLocation>
        <location evidence="1">Golgi apparatus membrane</location>
        <topology evidence="1">Single-pass type IV membrane protein</topology>
    </subcellularLocation>
</comment>
<keyword evidence="6 9" id="KW-1133">Transmembrane helix</keyword>
<evidence type="ECO:0008006" key="11">
    <source>
        <dbReference type="Google" id="ProtNLM"/>
    </source>
</evidence>
<dbReference type="GO" id="GO:0006888">
    <property type="term" value="P:endoplasmic reticulum to Golgi vesicle-mediated transport"/>
    <property type="evidence" value="ECO:0007669"/>
    <property type="project" value="InterPro"/>
</dbReference>
<organism evidence="10">
    <name type="scientific">Heterosigma akashiwo</name>
    <name type="common">Chromophytic alga</name>
    <name type="synonym">Heterosigma carterae</name>
    <dbReference type="NCBI Taxonomy" id="2829"/>
    <lineage>
        <taxon>Eukaryota</taxon>
        <taxon>Sar</taxon>
        <taxon>Stramenopiles</taxon>
        <taxon>Ochrophyta</taxon>
        <taxon>Raphidophyceae</taxon>
        <taxon>Chattonellales</taxon>
        <taxon>Chattonellaceae</taxon>
        <taxon>Heterosigma</taxon>
    </lineage>
</organism>
<evidence type="ECO:0000256" key="1">
    <source>
        <dbReference type="ARBA" id="ARBA00004409"/>
    </source>
</evidence>
<feature type="transmembrane region" description="Helical" evidence="9">
    <location>
        <begin position="213"/>
        <end position="231"/>
    </location>
</feature>
<reference evidence="10" key="1">
    <citation type="submission" date="2021-01" db="EMBL/GenBank/DDBJ databases">
        <authorList>
            <person name="Corre E."/>
            <person name="Pelletier E."/>
            <person name="Niang G."/>
            <person name="Scheremetjew M."/>
            <person name="Finn R."/>
            <person name="Kale V."/>
            <person name="Holt S."/>
            <person name="Cochrane G."/>
            <person name="Meng A."/>
            <person name="Brown T."/>
            <person name="Cohen L."/>
        </authorList>
    </citation>
    <scope>NUCLEOTIDE SEQUENCE</scope>
    <source>
        <strain evidence="10">CCMP3107</strain>
    </source>
</reference>
<evidence type="ECO:0000256" key="6">
    <source>
        <dbReference type="ARBA" id="ARBA00022989"/>
    </source>
</evidence>
<dbReference type="InterPro" id="IPR023601">
    <property type="entry name" value="Golgi_SNAP_su1"/>
</dbReference>
<keyword evidence="8 9" id="KW-0472">Membrane</keyword>
<dbReference type="GO" id="GO:0048219">
    <property type="term" value="P:inter-Golgi cisterna vesicle-mediated transport"/>
    <property type="evidence" value="ECO:0007669"/>
    <property type="project" value="TreeGrafter"/>
</dbReference>
<evidence type="ECO:0000313" key="10">
    <source>
        <dbReference type="EMBL" id="CAE0632681.1"/>
    </source>
</evidence>
<evidence type="ECO:0000256" key="7">
    <source>
        <dbReference type="ARBA" id="ARBA00023034"/>
    </source>
</evidence>
<evidence type="ECO:0000256" key="9">
    <source>
        <dbReference type="SAM" id="Phobius"/>
    </source>
</evidence>
<dbReference type="GO" id="GO:0000139">
    <property type="term" value="C:Golgi membrane"/>
    <property type="evidence" value="ECO:0007669"/>
    <property type="project" value="UniProtKB-SubCell"/>
</dbReference>
<evidence type="ECO:0000256" key="2">
    <source>
        <dbReference type="ARBA" id="ARBA00008473"/>
    </source>
</evidence>
<accession>A0A6S9HNZ6</accession>
<protein>
    <recommendedName>
        <fullName evidence="11">Golgi SNAP receptor complex member 1</fullName>
    </recommendedName>
</protein>
<dbReference type="EMBL" id="HBIU01024595">
    <property type="protein sequence ID" value="CAE0632681.1"/>
    <property type="molecule type" value="Transcribed_RNA"/>
</dbReference>